<evidence type="ECO:0000313" key="1">
    <source>
        <dbReference type="EMBL" id="MDM7853520.1"/>
    </source>
</evidence>
<comment type="caution">
    <text evidence="1">The sequence shown here is derived from an EMBL/GenBank/DDBJ whole genome shotgun (WGS) entry which is preliminary data.</text>
</comment>
<protein>
    <submittedName>
        <fullName evidence="1">Uncharacterized protein</fullName>
    </submittedName>
</protein>
<keyword evidence="2" id="KW-1185">Reference proteome</keyword>
<reference evidence="1 2" key="1">
    <citation type="submission" date="2023-06" db="EMBL/GenBank/DDBJ databases">
        <title>Cellulomonas sp. MW4 Whole genome sequence.</title>
        <authorList>
            <person name="Park S."/>
        </authorList>
    </citation>
    <scope>NUCLEOTIDE SEQUENCE [LARGE SCALE GENOMIC DNA]</scope>
    <source>
        <strain evidence="1 2">MW4</strain>
    </source>
</reference>
<organism evidence="1 2">
    <name type="scientific">Cellulomonas alba</name>
    <dbReference type="NCBI Taxonomy" id="3053467"/>
    <lineage>
        <taxon>Bacteria</taxon>
        <taxon>Bacillati</taxon>
        <taxon>Actinomycetota</taxon>
        <taxon>Actinomycetes</taxon>
        <taxon>Micrococcales</taxon>
        <taxon>Cellulomonadaceae</taxon>
        <taxon>Cellulomonas</taxon>
    </lineage>
</organism>
<proteinExistence type="predicted"/>
<dbReference type="Proteomes" id="UP001529338">
    <property type="component" value="Unassembled WGS sequence"/>
</dbReference>
<dbReference type="EMBL" id="JAUCGQ010000001">
    <property type="protein sequence ID" value="MDM7853520.1"/>
    <property type="molecule type" value="Genomic_DNA"/>
</dbReference>
<sequence>MHGWVDGILFRAATRRTKFLGLPVMNPGTRREVTVGRSLTGRPGYRMRAFGPNHQIGFSRLGVRGELWLAAGDGVFVSCSSSPRGGDAIESSVRDGLQHAVRVHGASLVEDVSATTLAGRASQRYVLHVPSASGREFRAVERVFARGRWRYVVGVLGPTAAPEEAWARAEQMLASWRWERPDPREVAP</sequence>
<accession>A0ABT7SBG0</accession>
<name>A0ABT7SBG0_9CELL</name>
<gene>
    <name evidence="1" type="ORF">QRT04_01135</name>
</gene>
<evidence type="ECO:0000313" key="2">
    <source>
        <dbReference type="Proteomes" id="UP001529338"/>
    </source>
</evidence>
<dbReference type="RefSeq" id="WP_289453043.1">
    <property type="nucleotide sequence ID" value="NZ_JAUCGQ010000001.1"/>
</dbReference>